<name>A0A9N9FPI7_9GLOM</name>
<reference evidence="1" key="1">
    <citation type="submission" date="2021-06" db="EMBL/GenBank/DDBJ databases">
        <authorList>
            <person name="Kallberg Y."/>
            <person name="Tangrot J."/>
            <person name="Rosling A."/>
        </authorList>
    </citation>
    <scope>NUCLEOTIDE SEQUENCE</scope>
    <source>
        <strain evidence="1">CL551</strain>
    </source>
</reference>
<keyword evidence="2" id="KW-1185">Reference proteome</keyword>
<gene>
    <name evidence="1" type="ORF">AMORRO_LOCUS5570</name>
</gene>
<accession>A0A9N9FPI7</accession>
<sequence>MAYEISFGRCKIELTDNGVSMFITWKGTKKHYVNLGKAFHPLNAWESANIPITNVFTGSAAVAFVAIWRSQAGRFLTTDVEIASEGGR</sequence>
<organism evidence="1 2">
    <name type="scientific">Acaulospora morrowiae</name>
    <dbReference type="NCBI Taxonomy" id="94023"/>
    <lineage>
        <taxon>Eukaryota</taxon>
        <taxon>Fungi</taxon>
        <taxon>Fungi incertae sedis</taxon>
        <taxon>Mucoromycota</taxon>
        <taxon>Glomeromycotina</taxon>
        <taxon>Glomeromycetes</taxon>
        <taxon>Diversisporales</taxon>
        <taxon>Acaulosporaceae</taxon>
        <taxon>Acaulospora</taxon>
    </lineage>
</organism>
<dbReference type="AlphaFoldDB" id="A0A9N9FPI7"/>
<comment type="caution">
    <text evidence="1">The sequence shown here is derived from an EMBL/GenBank/DDBJ whole genome shotgun (WGS) entry which is preliminary data.</text>
</comment>
<protein>
    <submittedName>
        <fullName evidence="1">16897_t:CDS:1</fullName>
    </submittedName>
</protein>
<dbReference type="Proteomes" id="UP000789342">
    <property type="component" value="Unassembled WGS sequence"/>
</dbReference>
<evidence type="ECO:0000313" key="1">
    <source>
        <dbReference type="EMBL" id="CAG8550943.1"/>
    </source>
</evidence>
<dbReference type="EMBL" id="CAJVPV010003398">
    <property type="protein sequence ID" value="CAG8550943.1"/>
    <property type="molecule type" value="Genomic_DNA"/>
</dbReference>
<evidence type="ECO:0000313" key="2">
    <source>
        <dbReference type="Proteomes" id="UP000789342"/>
    </source>
</evidence>
<proteinExistence type="predicted"/>